<dbReference type="Pfam" id="PF13185">
    <property type="entry name" value="GAF_2"/>
    <property type="match status" value="1"/>
</dbReference>
<feature type="transmembrane region" description="Helical" evidence="2">
    <location>
        <begin position="67"/>
        <end position="85"/>
    </location>
</feature>
<keyword evidence="1" id="KW-0175">Coiled coil</keyword>
<dbReference type="KEGG" id="fpf:DCC35_05330"/>
<proteinExistence type="predicted"/>
<accession>A0A4D7JR91</accession>
<dbReference type="InterPro" id="IPR003018">
    <property type="entry name" value="GAF"/>
</dbReference>
<dbReference type="Gene3D" id="3.30.450.20">
    <property type="entry name" value="PAS domain"/>
    <property type="match status" value="1"/>
</dbReference>
<dbReference type="InterPro" id="IPR029016">
    <property type="entry name" value="GAF-like_dom_sf"/>
</dbReference>
<keyword evidence="2" id="KW-0812">Transmembrane</keyword>
<gene>
    <name evidence="5" type="ORF">DCC35_05330</name>
</gene>
<organism evidence="5 6">
    <name type="scientific">Mangrovivirga cuniculi</name>
    <dbReference type="NCBI Taxonomy" id="2715131"/>
    <lineage>
        <taxon>Bacteria</taxon>
        <taxon>Pseudomonadati</taxon>
        <taxon>Bacteroidota</taxon>
        <taxon>Cytophagia</taxon>
        <taxon>Cytophagales</taxon>
        <taxon>Mangrovivirgaceae</taxon>
        <taxon>Mangrovivirga</taxon>
    </lineage>
</organism>
<dbReference type="CDD" id="cd00130">
    <property type="entry name" value="PAS"/>
    <property type="match status" value="1"/>
</dbReference>
<name>A0A4D7JR91_9BACT</name>
<dbReference type="SMART" id="SM00065">
    <property type="entry name" value="GAF"/>
    <property type="match status" value="1"/>
</dbReference>
<evidence type="ECO:0008006" key="7">
    <source>
        <dbReference type="Google" id="ProtNLM"/>
    </source>
</evidence>
<dbReference type="SMART" id="SM00091">
    <property type="entry name" value="PAS"/>
    <property type="match status" value="1"/>
</dbReference>
<keyword evidence="6" id="KW-1185">Reference proteome</keyword>
<dbReference type="InterPro" id="IPR035965">
    <property type="entry name" value="PAS-like_dom_sf"/>
</dbReference>
<feature type="transmembrane region" description="Helical" evidence="2">
    <location>
        <begin position="114"/>
        <end position="135"/>
    </location>
</feature>
<keyword evidence="2" id="KW-0472">Membrane</keyword>
<feature type="transmembrane region" description="Helical" evidence="2">
    <location>
        <begin position="155"/>
        <end position="176"/>
    </location>
</feature>
<sequence length="594" mass="68176">MQTKYKPFFERIYKQSNYVLETLLIGYFIFGVGLAFIYDTYLVGFGVGLINLMMYYSSKIFFKETRLNQYIGSLVAGIFMAQFIYQMHGLFEMHFTAFIAIIVLIAYQNKYAFIPQFLFVVIHHSSFAYIQYLGSTENIESYKQIYFTQLDYMDFQTFLFHAGLYAVGIIIAAVYANNLEKTTKDNADNILELQRKDKSVQKSINFANEIADGNIDIEFKGDEDDVLATALLNMRDNISESSKREREEKYITEGIAKVSDIVRSKINNVEELSDLIVSFMVNYMEANQSALFILDMETEEDLELTGCYAYDRKKYVDKKIKIGEGLAGQCFLEKEKIHLKEIPENYVKITSGLGSAEPREIIIMPIKTDQEIVGILEIATLNEFRSKHHKFLDRVSETIASSISTSQLTKKTNELLQVSQQQTEELRAQEEEMRQNMEELQATQEEMTRKSTMAEEQLMAIGNSNIGMIEFTTDGTIINANDAFCQLMKYDPHEIEGKHHRIFVKDEMGNSVEYEQFWKDLGNGITKSGKFERIDKLGNEVILYGAYTLLRNELGQAEKVMKFAFDLTDYLDNNAHSNGAELNGHDSKVNSSID</sequence>
<feature type="domain" description="PAS" evidence="4">
    <location>
        <begin position="455"/>
        <end position="523"/>
    </location>
</feature>
<feature type="transmembrane region" description="Helical" evidence="2">
    <location>
        <begin position="24"/>
        <end position="55"/>
    </location>
</feature>
<evidence type="ECO:0000313" key="5">
    <source>
        <dbReference type="EMBL" id="QCK14206.1"/>
    </source>
</evidence>
<dbReference type="EMBL" id="CP028923">
    <property type="protein sequence ID" value="QCK14206.1"/>
    <property type="molecule type" value="Genomic_DNA"/>
</dbReference>
<dbReference type="Gene3D" id="3.30.450.40">
    <property type="match status" value="1"/>
</dbReference>
<feature type="coiled-coil region" evidence="1">
    <location>
        <begin position="412"/>
        <end position="457"/>
    </location>
</feature>
<dbReference type="SUPFAM" id="SSF55785">
    <property type="entry name" value="PYP-like sensor domain (PAS domain)"/>
    <property type="match status" value="1"/>
</dbReference>
<dbReference type="InterPro" id="IPR000014">
    <property type="entry name" value="PAS"/>
</dbReference>
<keyword evidence="2" id="KW-1133">Transmembrane helix</keyword>
<evidence type="ECO:0000259" key="3">
    <source>
        <dbReference type="SMART" id="SM00065"/>
    </source>
</evidence>
<dbReference type="RefSeq" id="WP_137089799.1">
    <property type="nucleotide sequence ID" value="NZ_CP028923.1"/>
</dbReference>
<dbReference type="Pfam" id="PF13426">
    <property type="entry name" value="PAS_9"/>
    <property type="match status" value="1"/>
</dbReference>
<feature type="transmembrane region" description="Helical" evidence="2">
    <location>
        <begin position="91"/>
        <end position="107"/>
    </location>
</feature>
<evidence type="ECO:0000256" key="2">
    <source>
        <dbReference type="SAM" id="Phobius"/>
    </source>
</evidence>
<reference evidence="5 6" key="1">
    <citation type="submission" date="2018-04" db="EMBL/GenBank/DDBJ databases">
        <title>Complete genome uncultured novel isolate.</title>
        <authorList>
            <person name="Merlino G."/>
        </authorList>
    </citation>
    <scope>NUCLEOTIDE SEQUENCE [LARGE SCALE GENOMIC DNA]</scope>
    <source>
        <strain evidence="6">R1DC9</strain>
    </source>
</reference>
<dbReference type="AlphaFoldDB" id="A0A4D7JR91"/>
<evidence type="ECO:0000256" key="1">
    <source>
        <dbReference type="SAM" id="Coils"/>
    </source>
</evidence>
<dbReference type="SUPFAM" id="SSF55781">
    <property type="entry name" value="GAF domain-like"/>
    <property type="match status" value="1"/>
</dbReference>
<dbReference type="Proteomes" id="UP000298616">
    <property type="component" value="Chromosome"/>
</dbReference>
<evidence type="ECO:0000313" key="6">
    <source>
        <dbReference type="Proteomes" id="UP000298616"/>
    </source>
</evidence>
<evidence type="ECO:0000259" key="4">
    <source>
        <dbReference type="SMART" id="SM00091"/>
    </source>
</evidence>
<protein>
    <recommendedName>
        <fullName evidence="7">PAS domain-containing protein</fullName>
    </recommendedName>
</protein>
<dbReference type="OrthoDB" id="1120715at2"/>
<dbReference type="NCBIfam" id="TIGR00229">
    <property type="entry name" value="sensory_box"/>
    <property type="match status" value="1"/>
</dbReference>
<feature type="domain" description="GAF" evidence="3">
    <location>
        <begin position="268"/>
        <end position="413"/>
    </location>
</feature>